<evidence type="ECO:0000256" key="5">
    <source>
        <dbReference type="ARBA" id="ARBA00023004"/>
    </source>
</evidence>
<dbReference type="SUPFAM" id="SSF48264">
    <property type="entry name" value="Cytochrome P450"/>
    <property type="match status" value="1"/>
</dbReference>
<evidence type="ECO:0000256" key="6">
    <source>
        <dbReference type="PIRSR" id="PIRSR602401-1"/>
    </source>
</evidence>
<evidence type="ECO:0000256" key="1">
    <source>
        <dbReference type="ARBA" id="ARBA00001971"/>
    </source>
</evidence>
<dbReference type="InterPro" id="IPR001128">
    <property type="entry name" value="Cyt_P450"/>
</dbReference>
<keyword evidence="7" id="KW-0503">Monooxygenase</keyword>
<evidence type="ECO:0000256" key="4">
    <source>
        <dbReference type="ARBA" id="ARBA00023002"/>
    </source>
</evidence>
<dbReference type="Pfam" id="PF00067">
    <property type="entry name" value="p450"/>
    <property type="match status" value="1"/>
</dbReference>
<dbReference type="InterPro" id="IPR036396">
    <property type="entry name" value="Cyt_P450_sf"/>
</dbReference>
<dbReference type="PANTHER" id="PTHR46206">
    <property type="entry name" value="CYTOCHROME P450"/>
    <property type="match status" value="1"/>
</dbReference>
<dbReference type="OrthoDB" id="1844152at2759"/>
<keyword evidence="4 7" id="KW-0560">Oxidoreductase</keyword>
<evidence type="ECO:0000256" key="7">
    <source>
        <dbReference type="RuleBase" id="RU000461"/>
    </source>
</evidence>
<dbReference type="GO" id="GO:0005506">
    <property type="term" value="F:iron ion binding"/>
    <property type="evidence" value="ECO:0007669"/>
    <property type="project" value="InterPro"/>
</dbReference>
<dbReference type="PRINTS" id="PR00463">
    <property type="entry name" value="EP450I"/>
</dbReference>
<dbReference type="InterPro" id="IPR002401">
    <property type="entry name" value="Cyt_P450_E_grp-I"/>
</dbReference>
<proteinExistence type="inferred from homology"/>
<keyword evidence="9" id="KW-1185">Reference proteome</keyword>
<dbReference type="GO" id="GO:0004497">
    <property type="term" value="F:monooxygenase activity"/>
    <property type="evidence" value="ECO:0007669"/>
    <property type="project" value="UniProtKB-KW"/>
</dbReference>
<name>A0A4V3XEX9_9AGAM</name>
<comment type="similarity">
    <text evidence="2 7">Belongs to the cytochrome P450 family.</text>
</comment>
<feature type="binding site" description="axial binding residue" evidence="6">
    <location>
        <position position="464"/>
    </location>
    <ligand>
        <name>heme</name>
        <dbReference type="ChEBI" id="CHEBI:30413"/>
    </ligand>
    <ligandPart>
        <name>Fe</name>
        <dbReference type="ChEBI" id="CHEBI:18248"/>
    </ligandPart>
</feature>
<dbReference type="GO" id="GO:0020037">
    <property type="term" value="F:heme binding"/>
    <property type="evidence" value="ECO:0007669"/>
    <property type="project" value="InterPro"/>
</dbReference>
<comment type="cofactor">
    <cofactor evidence="1 6">
        <name>heme</name>
        <dbReference type="ChEBI" id="CHEBI:30413"/>
    </cofactor>
</comment>
<keyword evidence="3 6" id="KW-0479">Metal-binding</keyword>
<dbReference type="GO" id="GO:0016705">
    <property type="term" value="F:oxidoreductase activity, acting on paired donors, with incorporation or reduction of molecular oxygen"/>
    <property type="evidence" value="ECO:0007669"/>
    <property type="project" value="InterPro"/>
</dbReference>
<protein>
    <recommendedName>
        <fullName evidence="10">Cytochrome P450</fullName>
    </recommendedName>
</protein>
<comment type="caution">
    <text evidence="8">The sequence shown here is derived from an EMBL/GenBank/DDBJ whole genome shotgun (WGS) entry which is preliminary data.</text>
</comment>
<evidence type="ECO:0000256" key="2">
    <source>
        <dbReference type="ARBA" id="ARBA00010617"/>
    </source>
</evidence>
<dbReference type="InterPro" id="IPR017972">
    <property type="entry name" value="Cyt_P450_CS"/>
</dbReference>
<organism evidence="8 9">
    <name type="scientific">Bondarzewia mesenterica</name>
    <dbReference type="NCBI Taxonomy" id="1095465"/>
    <lineage>
        <taxon>Eukaryota</taxon>
        <taxon>Fungi</taxon>
        <taxon>Dikarya</taxon>
        <taxon>Basidiomycota</taxon>
        <taxon>Agaricomycotina</taxon>
        <taxon>Agaricomycetes</taxon>
        <taxon>Russulales</taxon>
        <taxon>Bondarzewiaceae</taxon>
        <taxon>Bondarzewia</taxon>
    </lineage>
</organism>
<evidence type="ECO:0008006" key="10">
    <source>
        <dbReference type="Google" id="ProtNLM"/>
    </source>
</evidence>
<reference evidence="8 9" key="1">
    <citation type="submission" date="2019-02" db="EMBL/GenBank/DDBJ databases">
        <title>Genome sequencing of the rare red list fungi Bondarzewia mesenterica.</title>
        <authorList>
            <person name="Buettner E."/>
            <person name="Kellner H."/>
        </authorList>
    </citation>
    <scope>NUCLEOTIDE SEQUENCE [LARGE SCALE GENOMIC DNA]</scope>
    <source>
        <strain evidence="8 9">DSM 108281</strain>
    </source>
</reference>
<dbReference type="CDD" id="cd11041">
    <property type="entry name" value="CYP503A1-like"/>
    <property type="match status" value="1"/>
</dbReference>
<keyword evidence="5 6" id="KW-0408">Iron</keyword>
<evidence type="ECO:0000256" key="3">
    <source>
        <dbReference type="ARBA" id="ARBA00022723"/>
    </source>
</evidence>
<evidence type="ECO:0000313" key="9">
    <source>
        <dbReference type="Proteomes" id="UP000310158"/>
    </source>
</evidence>
<dbReference type="Gene3D" id="1.10.630.10">
    <property type="entry name" value="Cytochrome P450"/>
    <property type="match status" value="1"/>
</dbReference>
<keyword evidence="6 7" id="KW-0349">Heme</keyword>
<dbReference type="AlphaFoldDB" id="A0A4V3XEX9"/>
<gene>
    <name evidence="8" type="ORF">EW146_g5147</name>
</gene>
<accession>A0A4V3XEX9</accession>
<dbReference type="Proteomes" id="UP000310158">
    <property type="component" value="Unassembled WGS sequence"/>
</dbReference>
<dbReference type="EMBL" id="SGPL01000216">
    <property type="protein sequence ID" value="THH15323.1"/>
    <property type="molecule type" value="Genomic_DNA"/>
</dbReference>
<evidence type="ECO:0000313" key="8">
    <source>
        <dbReference type="EMBL" id="THH15323.1"/>
    </source>
</evidence>
<dbReference type="PROSITE" id="PS00086">
    <property type="entry name" value="CYTOCHROME_P450"/>
    <property type="match status" value="1"/>
</dbReference>
<sequence length="518" mass="59260">MNSIHRAQDATSGHAKFDAATAARLKRARHCQTGLEKLDLCQSLRLVAATKHIPAELVQVKNQYTDVPIIGPRLSFFNGIKFMMYPQEMCMEGFKKYCGEPFRVCTPTGWTVVISDRRMADEMMRESDELMQPKEATDELLQIPYTAGRQISNDQYHNEVIRIGLNRNLADCAPVVFDEVMAACDDELQQAEFEWKTVSVYDVVTKVVSRASNRLFIGLPICRNPDYVKFTIRITFDIFNAASIINFFPKSIQPIIAPFVSKRKKDAREAAGYLAKIAQERLDSIDRYGRDYTDKPNDFLSWLIDETNEERREMSNLLSRLVFVNFAAILSTGLTLLRAIYDLVRHAQYIPELREEVEQVVEAEGFALDKMYKLDSFVRESQRVTPLAPHTMLRKVRRDFTFSDGFSVPAGTIFVLNQAALNLDENIWPDPLRFDPFRYIDEAPTNRLISTSNNWLFGHGRHVCAGRALAVQEIKGIMAYLIINYDLKPSKASELEGRPLPLFKLISWKANVRKRSST</sequence>